<comment type="caution">
    <text evidence="2">The sequence shown here is derived from an EMBL/GenBank/DDBJ whole genome shotgun (WGS) entry which is preliminary data.</text>
</comment>
<accession>A0A314ZIF7</accession>
<proteinExistence type="predicted"/>
<dbReference type="STRING" id="2094558.A0A314ZIF7"/>
<dbReference type="EMBL" id="PJQY01000109">
    <property type="protein sequence ID" value="PQQ18440.1"/>
    <property type="molecule type" value="Genomic_DNA"/>
</dbReference>
<dbReference type="Pfam" id="PF24868">
    <property type="entry name" value="YABBY_N"/>
    <property type="match status" value="1"/>
</dbReference>
<evidence type="ECO:0000313" key="2">
    <source>
        <dbReference type="EMBL" id="PQQ18440.1"/>
    </source>
</evidence>
<feature type="domain" description="YABBY N-terminal" evidence="1">
    <location>
        <begin position="17"/>
        <end position="36"/>
    </location>
</feature>
<keyword evidence="3" id="KW-1185">Reference proteome</keyword>
<sequence>MSSSSSASTLSLDHLPPSEQLCYVHCNICDTVLAEEIKPTMLESGTLEPKTSTHGILAKTYIKVVNPEATNKTELPLPDNALFVAPSAKAEAGRYLFGNINHYQ</sequence>
<dbReference type="Proteomes" id="UP000250321">
    <property type="component" value="Unassembled WGS sequence"/>
</dbReference>
<dbReference type="InterPro" id="IPR056776">
    <property type="entry name" value="YABBY_N"/>
</dbReference>
<name>A0A314ZIF7_PRUYE</name>
<dbReference type="AlphaFoldDB" id="A0A314ZIF7"/>
<dbReference type="OrthoDB" id="667577at2759"/>
<reference evidence="2 3" key="1">
    <citation type="submission" date="2018-02" db="EMBL/GenBank/DDBJ databases">
        <title>Draft genome of wild Prunus yedoensis var. nudiflora.</title>
        <authorList>
            <person name="Baek S."/>
            <person name="Kim J.-H."/>
            <person name="Choi K."/>
            <person name="Kim G.-B."/>
            <person name="Cho A."/>
            <person name="Jang H."/>
            <person name="Shin C.-H."/>
            <person name="Yu H.-J."/>
            <person name="Mun J.-H."/>
        </authorList>
    </citation>
    <scope>NUCLEOTIDE SEQUENCE [LARGE SCALE GENOMIC DNA]</scope>
    <source>
        <strain evidence="3">cv. Jeju island</strain>
        <tissue evidence="2">Leaf</tissue>
    </source>
</reference>
<evidence type="ECO:0000259" key="1">
    <source>
        <dbReference type="Pfam" id="PF24868"/>
    </source>
</evidence>
<gene>
    <name evidence="2" type="ORF">Pyn_08028</name>
</gene>
<organism evidence="2 3">
    <name type="scientific">Prunus yedoensis var. nudiflora</name>
    <dbReference type="NCBI Taxonomy" id="2094558"/>
    <lineage>
        <taxon>Eukaryota</taxon>
        <taxon>Viridiplantae</taxon>
        <taxon>Streptophyta</taxon>
        <taxon>Embryophyta</taxon>
        <taxon>Tracheophyta</taxon>
        <taxon>Spermatophyta</taxon>
        <taxon>Magnoliopsida</taxon>
        <taxon>eudicotyledons</taxon>
        <taxon>Gunneridae</taxon>
        <taxon>Pentapetalae</taxon>
        <taxon>rosids</taxon>
        <taxon>fabids</taxon>
        <taxon>Rosales</taxon>
        <taxon>Rosaceae</taxon>
        <taxon>Amygdaloideae</taxon>
        <taxon>Amygdaleae</taxon>
        <taxon>Prunus</taxon>
    </lineage>
</organism>
<evidence type="ECO:0000313" key="3">
    <source>
        <dbReference type="Proteomes" id="UP000250321"/>
    </source>
</evidence>
<protein>
    <submittedName>
        <fullName evidence="2">Protein YABBY 4-like</fullName>
    </submittedName>
</protein>